<feature type="compositionally biased region" description="Basic and acidic residues" evidence="1">
    <location>
        <begin position="75"/>
        <end position="96"/>
    </location>
</feature>
<gene>
    <name evidence="2" type="ORF">E2626_10755</name>
</gene>
<dbReference type="Proteomes" id="UP000297776">
    <property type="component" value="Unassembled WGS sequence"/>
</dbReference>
<organism evidence="2 3">
    <name type="scientific">Jeotgalibacillus salarius</name>
    <dbReference type="NCBI Taxonomy" id="546023"/>
    <lineage>
        <taxon>Bacteria</taxon>
        <taxon>Bacillati</taxon>
        <taxon>Bacillota</taxon>
        <taxon>Bacilli</taxon>
        <taxon>Bacillales</taxon>
        <taxon>Caryophanaceae</taxon>
        <taxon>Jeotgalibacillus</taxon>
    </lineage>
</organism>
<dbReference type="Pfam" id="PF14181">
    <property type="entry name" value="YqfQ"/>
    <property type="match status" value="1"/>
</dbReference>
<name>A0A4Y8LEG5_9BACL</name>
<dbReference type="InterPro" id="IPR025571">
    <property type="entry name" value="YqfQ"/>
</dbReference>
<reference evidence="2 3" key="1">
    <citation type="submission" date="2019-03" db="EMBL/GenBank/DDBJ databases">
        <authorList>
            <person name="Yang Y."/>
        </authorList>
    </citation>
    <scope>NUCLEOTIDE SEQUENCE [LARGE SCALE GENOMIC DNA]</scope>
    <source>
        <strain evidence="2 3">ASL-1</strain>
    </source>
</reference>
<feature type="region of interest" description="Disordered" evidence="1">
    <location>
        <begin position="74"/>
        <end position="106"/>
    </location>
</feature>
<comment type="caution">
    <text evidence="2">The sequence shown here is derived from an EMBL/GenBank/DDBJ whole genome shotgun (WGS) entry which is preliminary data.</text>
</comment>
<sequence length="106" mass="12367">MYGYRPYYFPYQVVNTAPRSTAISLASLQKWAGTAQQFIKTANQYMPYVQQYGPMVKNFPAMWRLYKAFNELEDANTKKEDTKDSSNIPPKKEPVRITESIPKLYI</sequence>
<dbReference type="RefSeq" id="WP_134381751.1">
    <property type="nucleotide sequence ID" value="NZ_SORX01000005.1"/>
</dbReference>
<evidence type="ECO:0000256" key="1">
    <source>
        <dbReference type="SAM" id="MobiDB-lite"/>
    </source>
</evidence>
<accession>A0A4Y8LEG5</accession>
<proteinExistence type="predicted"/>
<keyword evidence="3" id="KW-1185">Reference proteome</keyword>
<dbReference type="OrthoDB" id="2860117at2"/>
<evidence type="ECO:0000313" key="2">
    <source>
        <dbReference type="EMBL" id="TFE01131.1"/>
    </source>
</evidence>
<evidence type="ECO:0000313" key="3">
    <source>
        <dbReference type="Proteomes" id="UP000297776"/>
    </source>
</evidence>
<protein>
    <recommendedName>
        <fullName evidence="4">YqfQ-like protein</fullName>
    </recommendedName>
</protein>
<dbReference type="AlphaFoldDB" id="A0A4Y8LEG5"/>
<evidence type="ECO:0008006" key="4">
    <source>
        <dbReference type="Google" id="ProtNLM"/>
    </source>
</evidence>
<dbReference type="EMBL" id="SORX01000005">
    <property type="protein sequence ID" value="TFE01131.1"/>
    <property type="molecule type" value="Genomic_DNA"/>
</dbReference>